<dbReference type="GO" id="GO:0016747">
    <property type="term" value="F:acyltransferase activity, transferring groups other than amino-acyl groups"/>
    <property type="evidence" value="ECO:0007669"/>
    <property type="project" value="InterPro"/>
</dbReference>
<dbReference type="InterPro" id="IPR016181">
    <property type="entry name" value="Acyl_CoA_acyltransferase"/>
</dbReference>
<accession>A0A6N7XUX0</accession>
<dbReference type="RefSeq" id="WP_154438357.1">
    <property type="nucleotide sequence ID" value="NZ_VUNQ01000002.1"/>
</dbReference>
<proteinExistence type="predicted"/>
<evidence type="ECO:0000313" key="2">
    <source>
        <dbReference type="EMBL" id="MSU00118.1"/>
    </source>
</evidence>
<keyword evidence="2" id="KW-0808">Transferase</keyword>
<dbReference type="Proteomes" id="UP000469523">
    <property type="component" value="Unassembled WGS sequence"/>
</dbReference>
<dbReference type="Gene3D" id="3.40.630.30">
    <property type="match status" value="1"/>
</dbReference>
<keyword evidence="3" id="KW-1185">Reference proteome</keyword>
<reference evidence="2 3" key="1">
    <citation type="submission" date="2019-09" db="EMBL/GenBank/DDBJ databases">
        <title>In-depth cultivation of the pig gut microbiome towards novel bacterial diversity and tailored functional studies.</title>
        <authorList>
            <person name="Wylensek D."/>
            <person name="Hitch T.C.A."/>
            <person name="Clavel T."/>
        </authorList>
    </citation>
    <scope>NUCLEOTIDE SEQUENCE [LARGE SCALE GENOMIC DNA]</scope>
    <source>
        <strain evidence="2 3">WCA3-693-APC-4?</strain>
    </source>
</reference>
<evidence type="ECO:0000259" key="1">
    <source>
        <dbReference type="PROSITE" id="PS51186"/>
    </source>
</evidence>
<sequence length="152" mass="18043">MGNNDSHKLVYATEDYCDLLFEWVNDEKVRLNSFNSERIKYEEHKKWFKSKIESDDTVIYIFKANNQDIGVIRLEKMDKNGYLINYSIAKDYRKKGYATTLLKLIKEKYKGQLLVGKVKKGNVGSIKAFINAEFIIKKEYDDIYEFYSFNKE</sequence>
<evidence type="ECO:0000313" key="3">
    <source>
        <dbReference type="Proteomes" id="UP000469523"/>
    </source>
</evidence>
<dbReference type="InterPro" id="IPR000182">
    <property type="entry name" value="GNAT_dom"/>
</dbReference>
<dbReference type="CDD" id="cd04301">
    <property type="entry name" value="NAT_SF"/>
    <property type="match status" value="1"/>
</dbReference>
<feature type="domain" description="N-acetyltransferase" evidence="1">
    <location>
        <begin position="7"/>
        <end position="152"/>
    </location>
</feature>
<name>A0A6N7XUX0_9FIRM</name>
<dbReference type="AlphaFoldDB" id="A0A6N7XUX0"/>
<dbReference type="EMBL" id="VUNQ01000002">
    <property type="protein sequence ID" value="MSU00118.1"/>
    <property type="molecule type" value="Genomic_DNA"/>
</dbReference>
<dbReference type="Pfam" id="PF13302">
    <property type="entry name" value="Acetyltransf_3"/>
    <property type="match status" value="1"/>
</dbReference>
<comment type="caution">
    <text evidence="2">The sequence shown here is derived from an EMBL/GenBank/DDBJ whole genome shotgun (WGS) entry which is preliminary data.</text>
</comment>
<organism evidence="2 3">
    <name type="scientific">Tissierella pigra</name>
    <dbReference type="NCBI Taxonomy" id="2607614"/>
    <lineage>
        <taxon>Bacteria</taxon>
        <taxon>Bacillati</taxon>
        <taxon>Bacillota</taxon>
        <taxon>Tissierellia</taxon>
        <taxon>Tissierellales</taxon>
        <taxon>Tissierellaceae</taxon>
        <taxon>Tissierella</taxon>
    </lineage>
</organism>
<gene>
    <name evidence="2" type="ORF">FYJ83_01380</name>
</gene>
<dbReference type="SUPFAM" id="SSF55729">
    <property type="entry name" value="Acyl-CoA N-acyltransferases (Nat)"/>
    <property type="match status" value="1"/>
</dbReference>
<dbReference type="PROSITE" id="PS51186">
    <property type="entry name" value="GNAT"/>
    <property type="match status" value="1"/>
</dbReference>
<protein>
    <submittedName>
        <fullName evidence="2">GNAT family N-acetyltransferase</fullName>
    </submittedName>
</protein>